<accession>A0A9J6G9D1</accession>
<protein>
    <recommendedName>
        <fullName evidence="3">DDE Tnp4 domain-containing protein</fullName>
    </recommendedName>
</protein>
<evidence type="ECO:0000256" key="2">
    <source>
        <dbReference type="ARBA" id="ARBA00022723"/>
    </source>
</evidence>
<dbReference type="PANTHER" id="PTHR23080">
    <property type="entry name" value="THAP DOMAIN PROTEIN"/>
    <property type="match status" value="1"/>
</dbReference>
<keyword evidence="2" id="KW-0479">Metal-binding</keyword>
<dbReference type="GO" id="GO:0046872">
    <property type="term" value="F:metal ion binding"/>
    <property type="evidence" value="ECO:0007669"/>
    <property type="project" value="UniProtKB-KW"/>
</dbReference>
<dbReference type="VEuPathDB" id="VectorBase:HLOH_043810"/>
<dbReference type="Pfam" id="PF13359">
    <property type="entry name" value="DDE_Tnp_4"/>
    <property type="match status" value="1"/>
</dbReference>
<dbReference type="AlphaFoldDB" id="A0A9J6G9D1"/>
<dbReference type="InterPro" id="IPR027806">
    <property type="entry name" value="HARBI1_dom"/>
</dbReference>
<feature type="domain" description="DDE Tnp4" evidence="3">
    <location>
        <begin position="53"/>
        <end position="91"/>
    </location>
</feature>
<name>A0A9J6G9D1_HAELO</name>
<comment type="cofactor">
    <cofactor evidence="1">
        <name>a divalent metal cation</name>
        <dbReference type="ChEBI" id="CHEBI:60240"/>
    </cofactor>
</comment>
<evidence type="ECO:0000313" key="4">
    <source>
        <dbReference type="EMBL" id="KAH9371479.1"/>
    </source>
</evidence>
<comment type="caution">
    <text evidence="4">The sequence shown here is derived from an EMBL/GenBank/DDBJ whole genome shotgun (WGS) entry which is preliminary data.</text>
</comment>
<reference evidence="4 5" key="1">
    <citation type="journal article" date="2020" name="Cell">
        <title>Large-Scale Comparative Analyses of Tick Genomes Elucidate Their Genetic Diversity and Vector Capacities.</title>
        <authorList>
            <consortium name="Tick Genome and Microbiome Consortium (TIGMIC)"/>
            <person name="Jia N."/>
            <person name="Wang J."/>
            <person name="Shi W."/>
            <person name="Du L."/>
            <person name="Sun Y."/>
            <person name="Zhan W."/>
            <person name="Jiang J.F."/>
            <person name="Wang Q."/>
            <person name="Zhang B."/>
            <person name="Ji P."/>
            <person name="Bell-Sakyi L."/>
            <person name="Cui X.M."/>
            <person name="Yuan T.T."/>
            <person name="Jiang B.G."/>
            <person name="Yang W.F."/>
            <person name="Lam T.T."/>
            <person name="Chang Q.C."/>
            <person name="Ding S.J."/>
            <person name="Wang X.J."/>
            <person name="Zhu J.G."/>
            <person name="Ruan X.D."/>
            <person name="Zhao L."/>
            <person name="Wei J.T."/>
            <person name="Ye R.Z."/>
            <person name="Que T.C."/>
            <person name="Du C.H."/>
            <person name="Zhou Y.H."/>
            <person name="Cheng J.X."/>
            <person name="Dai P.F."/>
            <person name="Guo W.B."/>
            <person name="Han X.H."/>
            <person name="Huang E.J."/>
            <person name="Li L.F."/>
            <person name="Wei W."/>
            <person name="Gao Y.C."/>
            <person name="Liu J.Z."/>
            <person name="Shao H.Z."/>
            <person name="Wang X."/>
            <person name="Wang C.C."/>
            <person name="Yang T.C."/>
            <person name="Huo Q.B."/>
            <person name="Li W."/>
            <person name="Chen H.Y."/>
            <person name="Chen S.E."/>
            <person name="Zhou L.G."/>
            <person name="Ni X.B."/>
            <person name="Tian J.H."/>
            <person name="Sheng Y."/>
            <person name="Liu T."/>
            <person name="Pan Y.S."/>
            <person name="Xia L.Y."/>
            <person name="Li J."/>
            <person name="Zhao F."/>
            <person name="Cao W.C."/>
        </authorList>
    </citation>
    <scope>NUCLEOTIDE SEQUENCE [LARGE SCALE GENOMIC DNA]</scope>
    <source>
        <strain evidence="4">HaeL-2018</strain>
    </source>
</reference>
<sequence length="115" mass="12151">MALGKRLVTSAGTSIVYTHHGLIKIQCCSGHGECGLLRGASGVVGRACKAIQQKSYVGRCSDAFVTVDSGFLDLVRPGDVVLADKGFQGIKAGLEEVHVALLMPPFLQGHDHFTE</sequence>
<gene>
    <name evidence="4" type="ORF">HPB48_016331</name>
</gene>
<proteinExistence type="predicted"/>
<dbReference type="EMBL" id="JABSTR010000005">
    <property type="protein sequence ID" value="KAH9371479.1"/>
    <property type="molecule type" value="Genomic_DNA"/>
</dbReference>
<organism evidence="4 5">
    <name type="scientific">Haemaphysalis longicornis</name>
    <name type="common">Bush tick</name>
    <dbReference type="NCBI Taxonomy" id="44386"/>
    <lineage>
        <taxon>Eukaryota</taxon>
        <taxon>Metazoa</taxon>
        <taxon>Ecdysozoa</taxon>
        <taxon>Arthropoda</taxon>
        <taxon>Chelicerata</taxon>
        <taxon>Arachnida</taxon>
        <taxon>Acari</taxon>
        <taxon>Parasitiformes</taxon>
        <taxon>Ixodida</taxon>
        <taxon>Ixodoidea</taxon>
        <taxon>Ixodidae</taxon>
        <taxon>Haemaphysalinae</taxon>
        <taxon>Haemaphysalis</taxon>
    </lineage>
</organism>
<evidence type="ECO:0000313" key="5">
    <source>
        <dbReference type="Proteomes" id="UP000821853"/>
    </source>
</evidence>
<dbReference type="Proteomes" id="UP000821853">
    <property type="component" value="Chromosome 3"/>
</dbReference>
<evidence type="ECO:0000256" key="1">
    <source>
        <dbReference type="ARBA" id="ARBA00001968"/>
    </source>
</evidence>
<dbReference type="PANTHER" id="PTHR23080:SF143">
    <property type="entry name" value="SI:DKEY-56D12.4"/>
    <property type="match status" value="1"/>
</dbReference>
<dbReference type="OrthoDB" id="6430815at2759"/>
<evidence type="ECO:0000259" key="3">
    <source>
        <dbReference type="Pfam" id="PF13359"/>
    </source>
</evidence>
<keyword evidence="5" id="KW-1185">Reference proteome</keyword>